<accession>A0AAV2RJ36</accession>
<sequence length="452" mass="49355">MNVGVHGAYLKILQHVVENSNNSSRLGPALPVAGTPGSPGQDPSLCECAISLKLAVEANADNYAAMENISIQLSEPQFTLRERLFTFLEHKALAATPVLSPTIQPNKSTPPLHTLLQKYWLFIPLKARLKVDDVGVKLLNNLGQPALQGSLASIDFQTHLTREGALENFPMLLPDFITELQVDNIRIQSTHDSVVTLNRFNVQSQFVGDRVNMKAEFRSLHIFYDHRDLGVWRSYLSRRKSSPPVLISGPPREASGGISSSVNGLSPYCVGIITELWDMSCGGSVPGSPYAQVTLQHARHSFVLTQGVNQMEGELILESLITSVAPSKINRANPAAPAVAPRRVHIWGTPLCIGLCLVQLSSVGSPIPGSGSVGLAALQAEALVDNTQFEWSQDLTGFVIALYKYLVELKSFYKSKNTRLSEATPKRTSPELFNSFSIKCTNINIFAITEDK</sequence>
<dbReference type="AlphaFoldDB" id="A0AAV2RJ36"/>
<dbReference type="Proteomes" id="UP001497623">
    <property type="component" value="Unassembled WGS sequence"/>
</dbReference>
<gene>
    <name evidence="1" type="ORF">MNOR_LOCUS24343</name>
</gene>
<proteinExistence type="predicted"/>
<evidence type="ECO:0000313" key="2">
    <source>
        <dbReference type="Proteomes" id="UP001497623"/>
    </source>
</evidence>
<name>A0AAV2RJ36_MEGNR</name>
<comment type="caution">
    <text evidence="1">The sequence shown here is derived from an EMBL/GenBank/DDBJ whole genome shotgun (WGS) entry which is preliminary data.</text>
</comment>
<organism evidence="1 2">
    <name type="scientific">Meganyctiphanes norvegica</name>
    <name type="common">Northern krill</name>
    <name type="synonym">Thysanopoda norvegica</name>
    <dbReference type="NCBI Taxonomy" id="48144"/>
    <lineage>
        <taxon>Eukaryota</taxon>
        <taxon>Metazoa</taxon>
        <taxon>Ecdysozoa</taxon>
        <taxon>Arthropoda</taxon>
        <taxon>Crustacea</taxon>
        <taxon>Multicrustacea</taxon>
        <taxon>Malacostraca</taxon>
        <taxon>Eumalacostraca</taxon>
        <taxon>Eucarida</taxon>
        <taxon>Euphausiacea</taxon>
        <taxon>Euphausiidae</taxon>
        <taxon>Meganyctiphanes</taxon>
    </lineage>
</organism>
<reference evidence="1 2" key="1">
    <citation type="submission" date="2024-05" db="EMBL/GenBank/DDBJ databases">
        <authorList>
            <person name="Wallberg A."/>
        </authorList>
    </citation>
    <scope>NUCLEOTIDE SEQUENCE [LARGE SCALE GENOMIC DNA]</scope>
</reference>
<protein>
    <submittedName>
        <fullName evidence="1">Uncharacterized protein</fullName>
    </submittedName>
</protein>
<evidence type="ECO:0000313" key="1">
    <source>
        <dbReference type="EMBL" id="CAL4124207.1"/>
    </source>
</evidence>
<dbReference type="EMBL" id="CAXKWB010022269">
    <property type="protein sequence ID" value="CAL4124207.1"/>
    <property type="molecule type" value="Genomic_DNA"/>
</dbReference>
<feature type="non-terminal residue" evidence="1">
    <location>
        <position position="452"/>
    </location>
</feature>
<keyword evidence="2" id="KW-1185">Reference proteome</keyword>